<name>A0AAI9ZE30_9PEZI</name>
<proteinExistence type="inferred from homology"/>
<dbReference type="InterPro" id="IPR050493">
    <property type="entry name" value="FAD-dep_Monooxygenase_BioMet"/>
</dbReference>
<evidence type="ECO:0000259" key="6">
    <source>
        <dbReference type="Pfam" id="PF01494"/>
    </source>
</evidence>
<evidence type="ECO:0000256" key="3">
    <source>
        <dbReference type="ARBA" id="ARBA00022827"/>
    </source>
</evidence>
<keyword evidence="4" id="KW-0560">Oxidoreductase</keyword>
<dbReference type="PANTHER" id="PTHR13789:SF309">
    <property type="entry name" value="PUTATIVE (AFU_ORTHOLOGUE AFUA_6G14510)-RELATED"/>
    <property type="match status" value="1"/>
</dbReference>
<dbReference type="Pfam" id="PF01494">
    <property type="entry name" value="FAD_binding_3"/>
    <property type="match status" value="1"/>
</dbReference>
<dbReference type="GO" id="GO:0071949">
    <property type="term" value="F:FAD binding"/>
    <property type="evidence" value="ECO:0007669"/>
    <property type="project" value="InterPro"/>
</dbReference>
<evidence type="ECO:0000313" key="7">
    <source>
        <dbReference type="EMBL" id="KAK1621895.1"/>
    </source>
</evidence>
<comment type="caution">
    <text evidence="7">The sequence shown here is derived from an EMBL/GenBank/DDBJ whole genome shotgun (WGS) entry which is preliminary data.</text>
</comment>
<dbReference type="GeneID" id="85477967"/>
<dbReference type="InterPro" id="IPR002938">
    <property type="entry name" value="FAD-bd"/>
</dbReference>
<dbReference type="EMBL" id="JAHMHQ010000042">
    <property type="protein sequence ID" value="KAK1621895.1"/>
    <property type="molecule type" value="Genomic_DNA"/>
</dbReference>
<keyword evidence="2" id="KW-0285">Flavoprotein</keyword>
<dbReference type="RefSeq" id="XP_060437890.1">
    <property type="nucleotide sequence ID" value="XM_060593105.1"/>
</dbReference>
<reference evidence="7" key="1">
    <citation type="submission" date="2021-06" db="EMBL/GenBank/DDBJ databases">
        <title>Comparative genomics, transcriptomics and evolutionary studies reveal genomic signatures of adaptation to plant cell wall in hemibiotrophic fungi.</title>
        <authorList>
            <consortium name="DOE Joint Genome Institute"/>
            <person name="Baroncelli R."/>
            <person name="Diaz J.F."/>
            <person name="Benocci T."/>
            <person name="Peng M."/>
            <person name="Battaglia E."/>
            <person name="Haridas S."/>
            <person name="Andreopoulos W."/>
            <person name="Labutti K."/>
            <person name="Pangilinan J."/>
            <person name="Floch G.L."/>
            <person name="Makela M.R."/>
            <person name="Henrissat B."/>
            <person name="Grigoriev I.V."/>
            <person name="Crouch J.A."/>
            <person name="De Vries R.P."/>
            <person name="Sukno S.A."/>
            <person name="Thon M.R."/>
        </authorList>
    </citation>
    <scope>NUCLEOTIDE SEQUENCE</scope>
    <source>
        <strain evidence="7">CBS 102054</strain>
    </source>
</reference>
<evidence type="ECO:0000256" key="5">
    <source>
        <dbReference type="ARBA" id="ARBA00023033"/>
    </source>
</evidence>
<evidence type="ECO:0000313" key="8">
    <source>
        <dbReference type="Proteomes" id="UP001243989"/>
    </source>
</evidence>
<feature type="domain" description="FAD-binding" evidence="6">
    <location>
        <begin position="73"/>
        <end position="376"/>
    </location>
</feature>
<evidence type="ECO:0000256" key="1">
    <source>
        <dbReference type="ARBA" id="ARBA00007992"/>
    </source>
</evidence>
<protein>
    <recommendedName>
        <fullName evidence="6">FAD-binding domain-containing protein</fullName>
    </recommendedName>
</protein>
<organism evidence="7 8">
    <name type="scientific">Colletotrichum phormii</name>
    <dbReference type="NCBI Taxonomy" id="359342"/>
    <lineage>
        <taxon>Eukaryota</taxon>
        <taxon>Fungi</taxon>
        <taxon>Dikarya</taxon>
        <taxon>Ascomycota</taxon>
        <taxon>Pezizomycotina</taxon>
        <taxon>Sordariomycetes</taxon>
        <taxon>Hypocreomycetidae</taxon>
        <taxon>Glomerellales</taxon>
        <taxon>Glomerellaceae</taxon>
        <taxon>Colletotrichum</taxon>
        <taxon>Colletotrichum acutatum species complex</taxon>
    </lineage>
</organism>
<evidence type="ECO:0000256" key="4">
    <source>
        <dbReference type="ARBA" id="ARBA00023002"/>
    </source>
</evidence>
<dbReference type="PRINTS" id="PR00420">
    <property type="entry name" value="RNGMNOXGNASE"/>
</dbReference>
<keyword evidence="3" id="KW-0274">FAD</keyword>
<dbReference type="InterPro" id="IPR036188">
    <property type="entry name" value="FAD/NAD-bd_sf"/>
</dbReference>
<comment type="similarity">
    <text evidence="1">Belongs to the paxM FAD-dependent monooxygenase family.</text>
</comment>
<dbReference type="Proteomes" id="UP001243989">
    <property type="component" value="Unassembled WGS sequence"/>
</dbReference>
<dbReference type="GO" id="GO:0004497">
    <property type="term" value="F:monooxygenase activity"/>
    <property type="evidence" value="ECO:0007669"/>
    <property type="project" value="UniProtKB-KW"/>
</dbReference>
<dbReference type="SUPFAM" id="SSF51905">
    <property type="entry name" value="FAD/NAD(P)-binding domain"/>
    <property type="match status" value="1"/>
</dbReference>
<keyword evidence="8" id="KW-1185">Reference proteome</keyword>
<accession>A0AAI9ZE30</accession>
<dbReference type="AlphaFoldDB" id="A0AAI9ZE30"/>
<gene>
    <name evidence="7" type="ORF">BDP81DRAFT_455850</name>
</gene>
<dbReference type="PANTHER" id="PTHR13789">
    <property type="entry name" value="MONOOXYGENASE"/>
    <property type="match status" value="1"/>
</dbReference>
<evidence type="ECO:0000256" key="2">
    <source>
        <dbReference type="ARBA" id="ARBA00022630"/>
    </source>
</evidence>
<sequence length="469" mass="52023">MKVIIVGAGVAGLSAYLQLKKLLPKSTLEDIRIYESHRGQPPVTGEANQHQVLETEPAALTDSATVVGNIIALTPTTLRLLRYIDEGLYYLFQSRGYQNETYRFRTARGHSLATTATDDGRSPREYTVSCPRAMLRDCLLEIVGENNVKYRKVVAVHLNNGAKPIVRFADGREESADLVLGADGVRSVVKEAIFEPAGDATLLSPHYEQGSSISLGPVRDSAASAAFFQYTTSRLRFDIIRASYSPLARPGHSANYSAAPEEQGILGWWSNWGQPDIPQKNVMDPNEIRQQLRNRHGAWQDPVIQHILENPSTNRVYPIWTTANLPFWSAHGAVLLGDAAHTLPATSGQGAGQALGDSVVFCFLLASYLDRPATESKDADFESQAIQLAAKGLYDIQAPGVVAIKRQSRNLYLTDKKIENIFFEYIYYLYLYVLIRIPILARLILGTVFSPPDEADLEEQVQRYLKQVD</sequence>
<dbReference type="Gene3D" id="3.50.50.60">
    <property type="entry name" value="FAD/NAD(P)-binding domain"/>
    <property type="match status" value="1"/>
</dbReference>
<keyword evidence="5" id="KW-0503">Monooxygenase</keyword>